<evidence type="ECO:0000256" key="1">
    <source>
        <dbReference type="SAM" id="MobiDB-lite"/>
    </source>
</evidence>
<sequence>MQLAIQLTVNKLKCPEDGYGFYIPELDSTKLLHFFTYISTNDKSAQYKMENLKPFMAAYGCGLCYTPGLLFKCNQAPKNRVVTAQKKKESEKTKKKTVALRVYPFDSAADLRSNVSHDYHIKKMSDETLSDSHGHLGFSEFRNLKEFDIAQSFLIDDLHAVYEDVMRGVENYTKQIQSNTEKILKKKKDSSFEEQLPVFDGEEIMWLEDGEVWFYLEIKQQRQQFIRSKPSHSHDSARHKRMMTAGSEQHEITQLTITNHNHEENQRELEHKLLNYKPNLKSSLGGS</sequence>
<dbReference type="Proteomes" id="UP000682733">
    <property type="component" value="Unassembled WGS sequence"/>
</dbReference>
<dbReference type="EMBL" id="CAJNOK010016856">
    <property type="protein sequence ID" value="CAF1253169.1"/>
    <property type="molecule type" value="Genomic_DNA"/>
</dbReference>
<feature type="region of interest" description="Disordered" evidence="1">
    <location>
        <begin position="226"/>
        <end position="248"/>
    </location>
</feature>
<evidence type="ECO:0000313" key="3">
    <source>
        <dbReference type="EMBL" id="CAF4060302.1"/>
    </source>
</evidence>
<dbReference type="EMBL" id="CAJOBA010038410">
    <property type="protein sequence ID" value="CAF4060302.1"/>
    <property type="molecule type" value="Genomic_DNA"/>
</dbReference>
<comment type="caution">
    <text evidence="2">The sequence shown here is derived from an EMBL/GenBank/DDBJ whole genome shotgun (WGS) entry which is preliminary data.</text>
</comment>
<evidence type="ECO:0000313" key="2">
    <source>
        <dbReference type="EMBL" id="CAF1253169.1"/>
    </source>
</evidence>
<dbReference type="AlphaFoldDB" id="A0A8S2EVP1"/>
<organism evidence="2 4">
    <name type="scientific">Didymodactylos carnosus</name>
    <dbReference type="NCBI Taxonomy" id="1234261"/>
    <lineage>
        <taxon>Eukaryota</taxon>
        <taxon>Metazoa</taxon>
        <taxon>Spiralia</taxon>
        <taxon>Gnathifera</taxon>
        <taxon>Rotifera</taxon>
        <taxon>Eurotatoria</taxon>
        <taxon>Bdelloidea</taxon>
        <taxon>Philodinida</taxon>
        <taxon>Philodinidae</taxon>
        <taxon>Didymodactylos</taxon>
    </lineage>
</organism>
<evidence type="ECO:0000313" key="4">
    <source>
        <dbReference type="Proteomes" id="UP000677228"/>
    </source>
</evidence>
<dbReference type="Proteomes" id="UP000677228">
    <property type="component" value="Unassembled WGS sequence"/>
</dbReference>
<reference evidence="2" key="1">
    <citation type="submission" date="2021-02" db="EMBL/GenBank/DDBJ databases">
        <authorList>
            <person name="Nowell W R."/>
        </authorList>
    </citation>
    <scope>NUCLEOTIDE SEQUENCE</scope>
</reference>
<protein>
    <submittedName>
        <fullName evidence="2">Uncharacterized protein</fullName>
    </submittedName>
</protein>
<gene>
    <name evidence="2" type="ORF">OVA965_LOCUS26374</name>
    <name evidence="3" type="ORF">TMI583_LOCUS27116</name>
</gene>
<accession>A0A8S2EVP1</accession>
<name>A0A8S2EVP1_9BILA</name>
<proteinExistence type="predicted"/>